<dbReference type="Pfam" id="PF09285">
    <property type="entry name" value="Elong-fact-P_C"/>
    <property type="match status" value="1"/>
</dbReference>
<comment type="pathway">
    <text evidence="2 8">Protein biosynthesis; polypeptide chain elongation.</text>
</comment>
<comment type="subcellular location">
    <subcellularLocation>
        <location evidence="1 8">Cytoplasm</location>
    </subcellularLocation>
</comment>
<evidence type="ECO:0000259" key="11">
    <source>
        <dbReference type="SMART" id="SM00841"/>
    </source>
</evidence>
<evidence type="ECO:0000256" key="9">
    <source>
        <dbReference type="NCBIfam" id="TIGR00038"/>
    </source>
</evidence>
<dbReference type="InterPro" id="IPR014722">
    <property type="entry name" value="Rib_uL2_dom2"/>
</dbReference>
<dbReference type="InterPro" id="IPR008991">
    <property type="entry name" value="Translation_prot_SH3-like_sf"/>
</dbReference>
<evidence type="ECO:0000259" key="12">
    <source>
        <dbReference type="SMART" id="SM01185"/>
    </source>
</evidence>
<dbReference type="PROSITE" id="PS01275">
    <property type="entry name" value="EFP"/>
    <property type="match status" value="1"/>
</dbReference>
<evidence type="ECO:0000256" key="3">
    <source>
        <dbReference type="ARBA" id="ARBA00009479"/>
    </source>
</evidence>
<dbReference type="Pfam" id="PF01132">
    <property type="entry name" value="EFP"/>
    <property type="match status" value="1"/>
</dbReference>
<dbReference type="EMBL" id="VBWP01000004">
    <property type="protein sequence ID" value="TLG74209.1"/>
    <property type="molecule type" value="Genomic_DNA"/>
</dbReference>
<dbReference type="FunFam" id="2.40.50.140:FF:000009">
    <property type="entry name" value="Elongation factor P"/>
    <property type="match status" value="1"/>
</dbReference>
<gene>
    <name evidence="8 13" type="primary">efp</name>
    <name evidence="13" type="ORF">FEZ08_05750</name>
</gene>
<evidence type="ECO:0000256" key="8">
    <source>
        <dbReference type="HAMAP-Rule" id="MF_00141"/>
    </source>
</evidence>
<dbReference type="Gene3D" id="2.30.30.30">
    <property type="match status" value="1"/>
</dbReference>
<sequence length="185" mass="20358">MISVNDFKTGVTIELDGNIFKVLEFQHVKPGKGAAFVRSKLRNLRSGAVIDHTFNAGIKVAKAHIDYITMQYSYASGSDYVFMNMDSYEMVEIPAKALEWEKNFLLEGMEVSVESYNGEIIGVTLPDKVTMEIVECDPAVAGNTATNANKNAVVSTGLQVKVPLFIENGEHIIVSTQDGRYVSRS</sequence>
<dbReference type="SMART" id="SM00841">
    <property type="entry name" value="Elong-fact-P_C"/>
    <property type="match status" value="1"/>
</dbReference>
<dbReference type="InterPro" id="IPR011768">
    <property type="entry name" value="Transl_elongation_fac_P"/>
</dbReference>
<comment type="similarity">
    <text evidence="3 8 10">Belongs to the elongation factor P family.</text>
</comment>
<dbReference type="FunCoup" id="A0A5R8QCB2">
    <property type="interactions" value="381"/>
</dbReference>
<name>A0A5R8QCB2_9FIRM</name>
<dbReference type="HAMAP" id="MF_00141">
    <property type="entry name" value="EF_P"/>
    <property type="match status" value="1"/>
</dbReference>
<dbReference type="Pfam" id="PF08207">
    <property type="entry name" value="EFP_N"/>
    <property type="match status" value="1"/>
</dbReference>
<dbReference type="PIRSF" id="PIRSF005901">
    <property type="entry name" value="EF-P"/>
    <property type="match status" value="1"/>
</dbReference>
<dbReference type="InterPro" id="IPR012340">
    <property type="entry name" value="NA-bd_OB-fold"/>
</dbReference>
<dbReference type="FunFam" id="2.40.50.140:FF:000004">
    <property type="entry name" value="Elongation factor P"/>
    <property type="match status" value="1"/>
</dbReference>
<dbReference type="InterPro" id="IPR020599">
    <property type="entry name" value="Transl_elong_fac_P/YeiP"/>
</dbReference>
<keyword evidence="14" id="KW-1185">Reference proteome</keyword>
<keyword evidence="5 8" id="KW-0251">Elongation factor</keyword>
<dbReference type="GO" id="GO:0043043">
    <property type="term" value="P:peptide biosynthetic process"/>
    <property type="evidence" value="ECO:0007669"/>
    <property type="project" value="InterPro"/>
</dbReference>
<keyword evidence="6 8" id="KW-0648">Protein biosynthesis</keyword>
<evidence type="ECO:0000256" key="1">
    <source>
        <dbReference type="ARBA" id="ARBA00004496"/>
    </source>
</evidence>
<evidence type="ECO:0000313" key="13">
    <source>
        <dbReference type="EMBL" id="TLG74209.1"/>
    </source>
</evidence>
<dbReference type="RefSeq" id="WP_138190761.1">
    <property type="nucleotide sequence ID" value="NZ_VBWP01000004.1"/>
</dbReference>
<dbReference type="GO" id="GO:0005829">
    <property type="term" value="C:cytosol"/>
    <property type="evidence" value="ECO:0007669"/>
    <property type="project" value="UniProtKB-ARBA"/>
</dbReference>
<organism evidence="13 14">
    <name type="scientific">Culicoidibacter larvae</name>
    <dbReference type="NCBI Taxonomy" id="2579976"/>
    <lineage>
        <taxon>Bacteria</taxon>
        <taxon>Bacillati</taxon>
        <taxon>Bacillota</taxon>
        <taxon>Culicoidibacteria</taxon>
        <taxon>Culicoidibacterales</taxon>
        <taxon>Culicoidibacteraceae</taxon>
        <taxon>Culicoidibacter</taxon>
    </lineage>
</organism>
<evidence type="ECO:0000313" key="14">
    <source>
        <dbReference type="Proteomes" id="UP000306912"/>
    </source>
</evidence>
<comment type="caution">
    <text evidence="13">The sequence shown here is derived from an EMBL/GenBank/DDBJ whole genome shotgun (WGS) entry which is preliminary data.</text>
</comment>
<proteinExistence type="inferred from homology"/>
<dbReference type="SUPFAM" id="SSF50249">
    <property type="entry name" value="Nucleic acid-binding proteins"/>
    <property type="match status" value="2"/>
</dbReference>
<keyword evidence="4 8" id="KW-0963">Cytoplasm</keyword>
<feature type="domain" description="Elongation factor P C-terminal" evidence="11">
    <location>
        <begin position="129"/>
        <end position="184"/>
    </location>
</feature>
<dbReference type="SMART" id="SM01185">
    <property type="entry name" value="EFP"/>
    <property type="match status" value="1"/>
</dbReference>
<dbReference type="OrthoDB" id="9801844at2"/>
<comment type="function">
    <text evidence="7 8">Involved in peptide bond synthesis. Stimulates efficient translation and peptide-bond synthesis on native or reconstituted 70S ribosomes in vitro. Probably functions indirectly by altering the affinity of the ribosome for aminoacyl-tRNA, thus increasing their reactivity as acceptors for peptidyl transferase.</text>
</comment>
<dbReference type="SUPFAM" id="SSF50104">
    <property type="entry name" value="Translation proteins SH3-like domain"/>
    <property type="match status" value="1"/>
</dbReference>
<dbReference type="InParanoid" id="A0A5R8QCB2"/>
<dbReference type="Gene3D" id="2.40.50.140">
    <property type="entry name" value="Nucleic acid-binding proteins"/>
    <property type="match status" value="2"/>
</dbReference>
<dbReference type="NCBIfam" id="NF001810">
    <property type="entry name" value="PRK00529.1"/>
    <property type="match status" value="1"/>
</dbReference>
<evidence type="ECO:0000256" key="7">
    <source>
        <dbReference type="ARBA" id="ARBA00025469"/>
    </source>
</evidence>
<dbReference type="PANTHER" id="PTHR30053:SF12">
    <property type="entry name" value="ELONGATION FACTOR P (EF-P) FAMILY PROTEIN"/>
    <property type="match status" value="1"/>
</dbReference>
<dbReference type="CDD" id="cd04470">
    <property type="entry name" value="S1_EF-P_repeat_1"/>
    <property type="match status" value="1"/>
</dbReference>
<dbReference type="GO" id="GO:0003746">
    <property type="term" value="F:translation elongation factor activity"/>
    <property type="evidence" value="ECO:0007669"/>
    <property type="project" value="UniProtKB-UniRule"/>
</dbReference>
<evidence type="ECO:0000256" key="5">
    <source>
        <dbReference type="ARBA" id="ARBA00022768"/>
    </source>
</evidence>
<feature type="domain" description="Translation elongation factor P/YeiP central" evidence="12">
    <location>
        <begin position="67"/>
        <end position="121"/>
    </location>
</feature>
<dbReference type="NCBIfam" id="TIGR00038">
    <property type="entry name" value="efp"/>
    <property type="match status" value="1"/>
</dbReference>
<dbReference type="InterPro" id="IPR013852">
    <property type="entry name" value="Transl_elong_P/YeiP_CS"/>
</dbReference>
<dbReference type="AlphaFoldDB" id="A0A5R8QCB2"/>
<dbReference type="InterPro" id="IPR013185">
    <property type="entry name" value="Transl_elong_KOW-like"/>
</dbReference>
<dbReference type="InterPro" id="IPR015365">
    <property type="entry name" value="Elong-fact-P_C"/>
</dbReference>
<protein>
    <recommendedName>
        <fullName evidence="8 9">Elongation factor P</fullName>
        <shortName evidence="8">EF-P</shortName>
    </recommendedName>
</protein>
<evidence type="ECO:0000256" key="4">
    <source>
        <dbReference type="ARBA" id="ARBA00022490"/>
    </source>
</evidence>
<evidence type="ECO:0000256" key="2">
    <source>
        <dbReference type="ARBA" id="ARBA00004815"/>
    </source>
</evidence>
<dbReference type="InterPro" id="IPR001059">
    <property type="entry name" value="Transl_elong_P/YeiP_cen"/>
</dbReference>
<dbReference type="UniPathway" id="UPA00345"/>
<evidence type="ECO:0000256" key="10">
    <source>
        <dbReference type="RuleBase" id="RU004389"/>
    </source>
</evidence>
<reference evidence="13 14" key="1">
    <citation type="submission" date="2019-05" db="EMBL/GenBank/DDBJ databases">
        <title>Culicoidintestinum kansasii gen. nov., sp. nov. from the gastrointestinal tract of the biting midge, Culicoides sonorensis.</title>
        <authorList>
            <person name="Neupane S."/>
            <person name="Ghosh A."/>
            <person name="Gunther S."/>
            <person name="Martin K."/>
            <person name="Zurek L."/>
        </authorList>
    </citation>
    <scope>NUCLEOTIDE SEQUENCE [LARGE SCALE GENOMIC DNA]</scope>
    <source>
        <strain evidence="13 14">CS-1</strain>
    </source>
</reference>
<dbReference type="FunFam" id="2.30.30.30:FF:000003">
    <property type="entry name" value="Elongation factor P"/>
    <property type="match status" value="1"/>
</dbReference>
<evidence type="ECO:0000256" key="6">
    <source>
        <dbReference type="ARBA" id="ARBA00022917"/>
    </source>
</evidence>
<dbReference type="PANTHER" id="PTHR30053">
    <property type="entry name" value="ELONGATION FACTOR P"/>
    <property type="match status" value="1"/>
</dbReference>
<dbReference type="Proteomes" id="UP000306912">
    <property type="component" value="Unassembled WGS sequence"/>
</dbReference>
<accession>A0A5R8QCB2</accession>